<dbReference type="InterPro" id="IPR051121">
    <property type="entry name" value="FAH"/>
</dbReference>
<keyword evidence="2" id="KW-0479">Metal-binding</keyword>
<dbReference type="EMBL" id="WBJX01000001">
    <property type="protein sequence ID" value="KAB1639070.1"/>
    <property type="molecule type" value="Genomic_DNA"/>
</dbReference>
<comment type="caution">
    <text evidence="5">The sequence shown here is derived from an EMBL/GenBank/DDBJ whole genome shotgun (WGS) entry which is preliminary data.</text>
</comment>
<keyword evidence="6" id="KW-1185">Reference proteome</keyword>
<feature type="domain" description="Fumarylacetoacetase-like C-terminal" evidence="4">
    <location>
        <begin position="134"/>
        <end position="340"/>
    </location>
</feature>
<evidence type="ECO:0000313" key="6">
    <source>
        <dbReference type="Proteomes" id="UP000490386"/>
    </source>
</evidence>
<dbReference type="SUPFAM" id="SSF56529">
    <property type="entry name" value="FAH"/>
    <property type="match status" value="1"/>
</dbReference>
<name>A0A7J5B6W7_9MICO</name>
<protein>
    <submittedName>
        <fullName evidence="5">Fumarylacetoacetate hydrolase family protein</fullName>
    </submittedName>
</protein>
<comment type="similarity">
    <text evidence="1">Belongs to the FAH family.</text>
</comment>
<evidence type="ECO:0000259" key="4">
    <source>
        <dbReference type="Pfam" id="PF01557"/>
    </source>
</evidence>
<dbReference type="Gene3D" id="3.90.850.10">
    <property type="entry name" value="Fumarylacetoacetase-like, C-terminal domain"/>
    <property type="match status" value="1"/>
</dbReference>
<dbReference type="AlphaFoldDB" id="A0A7J5B6W7"/>
<evidence type="ECO:0000313" key="5">
    <source>
        <dbReference type="EMBL" id="KAB1639070.1"/>
    </source>
</evidence>
<reference evidence="5 6" key="1">
    <citation type="submission" date="2019-09" db="EMBL/GenBank/DDBJ databases">
        <title>Phylogeny of genus Pseudoclavibacter and closely related genus.</title>
        <authorList>
            <person name="Li Y."/>
        </authorList>
    </citation>
    <scope>NUCLEOTIDE SEQUENCE [LARGE SCALE GENOMIC DNA]</scope>
    <source>
        <strain evidence="5 6">THG-MD12</strain>
    </source>
</reference>
<dbReference type="GO" id="GO:0046872">
    <property type="term" value="F:metal ion binding"/>
    <property type="evidence" value="ECO:0007669"/>
    <property type="project" value="UniProtKB-KW"/>
</dbReference>
<gene>
    <name evidence="5" type="ORF">F8O03_01605</name>
</gene>
<dbReference type="InterPro" id="IPR011234">
    <property type="entry name" value="Fumarylacetoacetase-like_C"/>
</dbReference>
<proteinExistence type="inferred from homology"/>
<dbReference type="InterPro" id="IPR036663">
    <property type="entry name" value="Fumarylacetoacetase_C_sf"/>
</dbReference>
<feature type="region of interest" description="Disordered" evidence="3">
    <location>
        <begin position="1"/>
        <end position="63"/>
    </location>
</feature>
<organism evidence="5 6">
    <name type="scientific">Pseudoclavibacter terrae</name>
    <dbReference type="NCBI Taxonomy" id="1530195"/>
    <lineage>
        <taxon>Bacteria</taxon>
        <taxon>Bacillati</taxon>
        <taxon>Actinomycetota</taxon>
        <taxon>Actinomycetes</taxon>
        <taxon>Micrococcales</taxon>
        <taxon>Microbacteriaceae</taxon>
        <taxon>Pseudoclavibacter</taxon>
    </lineage>
</organism>
<dbReference type="GO" id="GO:0016853">
    <property type="term" value="F:isomerase activity"/>
    <property type="evidence" value="ECO:0007669"/>
    <property type="project" value="UniProtKB-ARBA"/>
</dbReference>
<evidence type="ECO:0000256" key="1">
    <source>
        <dbReference type="ARBA" id="ARBA00010211"/>
    </source>
</evidence>
<dbReference type="Proteomes" id="UP000490386">
    <property type="component" value="Unassembled WGS sequence"/>
</dbReference>
<evidence type="ECO:0000256" key="2">
    <source>
        <dbReference type="ARBA" id="ARBA00022723"/>
    </source>
</evidence>
<keyword evidence="5" id="KW-0378">Hydrolase</keyword>
<accession>A0A7J5B6W7</accession>
<feature type="compositionally biased region" description="Low complexity" evidence="3">
    <location>
        <begin position="53"/>
        <end position="62"/>
    </location>
</feature>
<sequence>MRCGRTSNATASSTRGASASPRSHAHPIPQPAPATPPGAADRSAPAAHRRTPTRQQPPGGTTVRFVQRRDGDRVVPGIVDGDRVYDLAGVDQVDGALLARSEEQLGELEAAALATEGRDLEGLDLAAPIARPMKIVCIGLNYRDHAAETGAAIPEEPVIFMKDPSTITGPFDVVRIPRNSVKTDWEVELGVVIAREARYLASPADAANVIGGYVLSHDVSEREFQLERGGQWDKGKSCETFNPLGPWVATPDELGDVQALGLRLSVNGVQRQDGTTADQVFDVNHVVWYLSQFMVLQPGDLINTGTPAGVALGIEGTPYLRDGDIVELSIDGLGTARQRFEDAS</sequence>
<feature type="compositionally biased region" description="Low complexity" evidence="3">
    <location>
        <begin position="1"/>
        <end position="22"/>
    </location>
</feature>
<evidence type="ECO:0000256" key="3">
    <source>
        <dbReference type="SAM" id="MobiDB-lite"/>
    </source>
</evidence>
<dbReference type="PANTHER" id="PTHR42796:SF4">
    <property type="entry name" value="FUMARYLACETOACETATE HYDROLASE DOMAIN-CONTAINING PROTEIN 2A"/>
    <property type="match status" value="1"/>
</dbReference>
<dbReference type="OrthoDB" id="9805307at2"/>
<dbReference type="FunFam" id="3.90.850.10:FF:000002">
    <property type="entry name" value="2-hydroxyhepta-2,4-diene-1,7-dioate isomerase"/>
    <property type="match status" value="1"/>
</dbReference>
<dbReference type="GO" id="GO:0019752">
    <property type="term" value="P:carboxylic acid metabolic process"/>
    <property type="evidence" value="ECO:0007669"/>
    <property type="project" value="UniProtKB-ARBA"/>
</dbReference>
<dbReference type="GO" id="GO:0016787">
    <property type="term" value="F:hydrolase activity"/>
    <property type="evidence" value="ECO:0007669"/>
    <property type="project" value="UniProtKB-KW"/>
</dbReference>
<dbReference type="PANTHER" id="PTHR42796">
    <property type="entry name" value="FUMARYLACETOACETATE HYDROLASE DOMAIN-CONTAINING PROTEIN 2A-RELATED"/>
    <property type="match status" value="1"/>
</dbReference>
<dbReference type="Pfam" id="PF01557">
    <property type="entry name" value="FAA_hydrolase"/>
    <property type="match status" value="1"/>
</dbReference>